<keyword evidence="2" id="KW-0732">Signal</keyword>
<evidence type="ECO:0000313" key="4">
    <source>
        <dbReference type="EMBL" id="KAJ8599164.1"/>
    </source>
</evidence>
<dbReference type="Pfam" id="PF13548">
    <property type="entry name" value="DUF4126"/>
    <property type="match status" value="1"/>
</dbReference>
<keyword evidence="1" id="KW-1133">Transmembrane helix</keyword>
<feature type="chain" id="PRO_5042152316" description="DUF4126 domain-containing protein" evidence="2">
    <location>
        <begin position="25"/>
        <end position="374"/>
    </location>
</feature>
<comment type="caution">
    <text evidence="4">The sequence shown here is derived from an EMBL/GenBank/DDBJ whole genome shotgun (WGS) entry which is preliminary data.</text>
</comment>
<gene>
    <name evidence="4" type="ORF">CTAYLR_008560</name>
</gene>
<feature type="transmembrane region" description="Helical" evidence="1">
    <location>
        <begin position="137"/>
        <end position="165"/>
    </location>
</feature>
<feature type="transmembrane region" description="Helical" evidence="1">
    <location>
        <begin position="106"/>
        <end position="130"/>
    </location>
</feature>
<proteinExistence type="predicted"/>
<keyword evidence="1" id="KW-0472">Membrane</keyword>
<evidence type="ECO:0000313" key="5">
    <source>
        <dbReference type="Proteomes" id="UP001230188"/>
    </source>
</evidence>
<organism evidence="4 5">
    <name type="scientific">Chrysophaeum taylorii</name>
    <dbReference type="NCBI Taxonomy" id="2483200"/>
    <lineage>
        <taxon>Eukaryota</taxon>
        <taxon>Sar</taxon>
        <taxon>Stramenopiles</taxon>
        <taxon>Ochrophyta</taxon>
        <taxon>Pelagophyceae</taxon>
        <taxon>Pelagomonadales</taxon>
        <taxon>Pelagomonadaceae</taxon>
        <taxon>Chrysophaeum</taxon>
    </lineage>
</organism>
<keyword evidence="5" id="KW-1185">Reference proteome</keyword>
<name>A0AAD7U8J7_9STRA</name>
<protein>
    <recommendedName>
        <fullName evidence="3">DUF4126 domain-containing protein</fullName>
    </recommendedName>
</protein>
<dbReference type="InterPro" id="IPR025196">
    <property type="entry name" value="DUF4126"/>
</dbReference>
<keyword evidence="1" id="KW-0812">Transmembrane</keyword>
<feature type="transmembrane region" description="Helical" evidence="1">
    <location>
        <begin position="283"/>
        <end position="302"/>
    </location>
</feature>
<feature type="signal peptide" evidence="2">
    <location>
        <begin position="1"/>
        <end position="24"/>
    </location>
</feature>
<feature type="domain" description="DUF4126" evidence="3">
    <location>
        <begin position="2"/>
        <end position="164"/>
    </location>
</feature>
<sequence>MSGHSGVRAFLPTFLLSLLSLVRPDLVELSGSMSWLKHPASASVSGVLAAAEMAASMIPAIENIVQTVMTFVHPIMGVVNAIAPNLGDQTAYTQGPMAVFGGSQALIFHLIKLLMRALGLGFLGPCLACLEHCGVLVLVPLAILFGSFAIAVAALLLFAVARWIYRVVATNAPLLGTDADGKDRRLLPKASKLESYVRREHSVLSIYYLREDDGLPRPHRAALLCAMLFAQLYFVAELLQTTISPIGQDILVALALVPVRAVSKALLRAAAKADADAMPARAAVVGAALLVLWLYAAVVTLVELQPHAAGLVVVNFATSLFISWVVFEPLELVFLFKFCKTCCPCCAFCFIDDSAIEEEGEEDDDGGTAKGAVV</sequence>
<evidence type="ECO:0000256" key="1">
    <source>
        <dbReference type="SAM" id="Phobius"/>
    </source>
</evidence>
<dbReference type="EMBL" id="JAQMWT010000584">
    <property type="protein sequence ID" value="KAJ8599164.1"/>
    <property type="molecule type" value="Genomic_DNA"/>
</dbReference>
<evidence type="ECO:0000259" key="3">
    <source>
        <dbReference type="Pfam" id="PF13548"/>
    </source>
</evidence>
<dbReference type="AlphaFoldDB" id="A0AAD7U8J7"/>
<feature type="transmembrane region" description="Helical" evidence="1">
    <location>
        <begin position="309"/>
        <end position="327"/>
    </location>
</feature>
<evidence type="ECO:0000256" key="2">
    <source>
        <dbReference type="SAM" id="SignalP"/>
    </source>
</evidence>
<dbReference type="Proteomes" id="UP001230188">
    <property type="component" value="Unassembled WGS sequence"/>
</dbReference>
<accession>A0AAD7U8J7</accession>
<reference evidence="4" key="1">
    <citation type="submission" date="2023-01" db="EMBL/GenBank/DDBJ databases">
        <title>Metagenome sequencing of chrysophaentin producing Chrysophaeum taylorii.</title>
        <authorList>
            <person name="Davison J."/>
            <person name="Bewley C."/>
        </authorList>
    </citation>
    <scope>NUCLEOTIDE SEQUENCE</scope>
    <source>
        <strain evidence="4">NIES-1699</strain>
    </source>
</reference>